<protein>
    <submittedName>
        <fullName evidence="1">Uncharacterized protein</fullName>
    </submittedName>
</protein>
<accession>A0ABQ9JBI0</accession>
<organism evidence="1 2">
    <name type="scientific">Molorchus minor</name>
    <dbReference type="NCBI Taxonomy" id="1323400"/>
    <lineage>
        <taxon>Eukaryota</taxon>
        <taxon>Metazoa</taxon>
        <taxon>Ecdysozoa</taxon>
        <taxon>Arthropoda</taxon>
        <taxon>Hexapoda</taxon>
        <taxon>Insecta</taxon>
        <taxon>Pterygota</taxon>
        <taxon>Neoptera</taxon>
        <taxon>Endopterygota</taxon>
        <taxon>Coleoptera</taxon>
        <taxon>Polyphaga</taxon>
        <taxon>Cucujiformia</taxon>
        <taxon>Chrysomeloidea</taxon>
        <taxon>Cerambycidae</taxon>
        <taxon>Lamiinae</taxon>
        <taxon>Monochamini</taxon>
        <taxon>Molorchus</taxon>
    </lineage>
</organism>
<gene>
    <name evidence="1" type="ORF">NQ317_004408</name>
</gene>
<proteinExistence type="predicted"/>
<reference evidence="1" key="1">
    <citation type="journal article" date="2023" name="Insect Mol. Biol.">
        <title>Genome sequencing provides insights into the evolution of gene families encoding plant cell wall-degrading enzymes in longhorned beetles.</title>
        <authorList>
            <person name="Shin N.R."/>
            <person name="Okamura Y."/>
            <person name="Kirsch R."/>
            <person name="Pauchet Y."/>
        </authorList>
    </citation>
    <scope>NUCLEOTIDE SEQUENCE</scope>
    <source>
        <strain evidence="1">MMC_N1</strain>
    </source>
</reference>
<dbReference type="Proteomes" id="UP001162164">
    <property type="component" value="Unassembled WGS sequence"/>
</dbReference>
<name>A0ABQ9JBI0_9CUCU</name>
<comment type="caution">
    <text evidence="1">The sequence shown here is derived from an EMBL/GenBank/DDBJ whole genome shotgun (WGS) entry which is preliminary data.</text>
</comment>
<evidence type="ECO:0000313" key="2">
    <source>
        <dbReference type="Proteomes" id="UP001162164"/>
    </source>
</evidence>
<evidence type="ECO:0000313" key="1">
    <source>
        <dbReference type="EMBL" id="KAJ8975550.1"/>
    </source>
</evidence>
<dbReference type="EMBL" id="JAPWTJ010000805">
    <property type="protein sequence ID" value="KAJ8975550.1"/>
    <property type="molecule type" value="Genomic_DNA"/>
</dbReference>
<sequence length="59" mass="6918">MYFFFWYRMCLFIPMDLEIDAQCLIRAQGRSSSPGPRSEVTLLNGEIAGHLLILWKIRI</sequence>
<keyword evidence="2" id="KW-1185">Reference proteome</keyword>